<gene>
    <name evidence="1" type="ORF">PN36_26695</name>
</gene>
<sequence>MKKVNPDSPHLAKIQEQLKTSSPVVSAWSFVSSRSVETGKGTFQDLLKDGSSGPKMVWIPADESIGCRRNQTRGYLSLC</sequence>
<protein>
    <submittedName>
        <fullName evidence="1">Uncharacterized protein</fullName>
    </submittedName>
</protein>
<evidence type="ECO:0000313" key="1">
    <source>
        <dbReference type="EMBL" id="TGO02335.1"/>
    </source>
</evidence>
<keyword evidence="2" id="KW-1185">Reference proteome</keyword>
<name>A0A4E0QSU4_9GAMM</name>
<reference evidence="1 2" key="1">
    <citation type="journal article" date="2016" name="Front. Microbiol.">
        <title>Single-Cell (Meta-)Genomics of a Dimorphic Candidatus Thiomargarita nelsonii Reveals Genomic Plasticity.</title>
        <authorList>
            <person name="Flood B.E."/>
            <person name="Fliss P."/>
            <person name="Jones D.S."/>
            <person name="Dick G.J."/>
            <person name="Jain S."/>
            <person name="Kaster A.K."/>
            <person name="Winkel M."/>
            <person name="Mussmann M."/>
            <person name="Bailey J."/>
        </authorList>
    </citation>
    <scope>NUCLEOTIDE SEQUENCE [LARGE SCALE GENOMIC DNA]</scope>
    <source>
        <strain evidence="1">Hydrate Ridge</strain>
    </source>
</reference>
<evidence type="ECO:0000313" key="2">
    <source>
        <dbReference type="Proteomes" id="UP000030428"/>
    </source>
</evidence>
<dbReference type="Proteomes" id="UP000030428">
    <property type="component" value="Unassembled WGS sequence"/>
</dbReference>
<dbReference type="EMBL" id="JSZA02000159">
    <property type="protein sequence ID" value="TGO02335.1"/>
    <property type="molecule type" value="Genomic_DNA"/>
</dbReference>
<dbReference type="AlphaFoldDB" id="A0A4E0QSU4"/>
<accession>A0A4E0QSU4</accession>
<organism evidence="1 2">
    <name type="scientific">Candidatus Thiomargarita nelsonii</name>
    <dbReference type="NCBI Taxonomy" id="1003181"/>
    <lineage>
        <taxon>Bacteria</taxon>
        <taxon>Pseudomonadati</taxon>
        <taxon>Pseudomonadota</taxon>
        <taxon>Gammaproteobacteria</taxon>
        <taxon>Thiotrichales</taxon>
        <taxon>Thiotrichaceae</taxon>
        <taxon>Thiomargarita</taxon>
    </lineage>
</organism>
<comment type="caution">
    <text evidence="1">The sequence shown here is derived from an EMBL/GenBank/DDBJ whole genome shotgun (WGS) entry which is preliminary data.</text>
</comment>
<proteinExistence type="predicted"/>